<feature type="compositionally biased region" description="Polar residues" evidence="1">
    <location>
        <begin position="32"/>
        <end position="50"/>
    </location>
</feature>
<evidence type="ECO:0000256" key="2">
    <source>
        <dbReference type="SAM" id="SignalP"/>
    </source>
</evidence>
<sequence>MKTSIVAFLGLSAVSVSAAPYQSLYERHSNETSRSNTTTDWNSTNGNSQPDPALKPVMLFTRSNDNNKHASGHWNNTSGGPWNSTSSSFLFTRHDDNGTNNPFWNDTRAGSDGSSFWKATKKPSLKFERRSGGGHGHGSLWNGTVTNSTGQGF</sequence>
<dbReference type="Proteomes" id="UP000825890">
    <property type="component" value="Unassembled WGS sequence"/>
</dbReference>
<keyword evidence="4" id="KW-1185">Reference proteome</keyword>
<accession>A0A9P3FI26</accession>
<dbReference type="GeneID" id="68296754"/>
<reference evidence="3 4" key="1">
    <citation type="submission" date="2021-01" db="EMBL/GenBank/DDBJ databases">
        <title>Cercospora kikuchii MAFF 305040 whole genome shotgun sequence.</title>
        <authorList>
            <person name="Kashiwa T."/>
            <person name="Suzuki T."/>
        </authorList>
    </citation>
    <scope>NUCLEOTIDE SEQUENCE [LARGE SCALE GENOMIC DNA]</scope>
    <source>
        <strain evidence="3 4">MAFF 305040</strain>
    </source>
</reference>
<dbReference type="RefSeq" id="XP_044662593.1">
    <property type="nucleotide sequence ID" value="XM_044806658.1"/>
</dbReference>
<gene>
    <name evidence="3" type="ORF">CKM354_001117900</name>
</gene>
<feature type="chain" id="PRO_5040396345" evidence="2">
    <location>
        <begin position="19"/>
        <end position="153"/>
    </location>
</feature>
<organism evidence="3 4">
    <name type="scientific">Cercospora kikuchii</name>
    <dbReference type="NCBI Taxonomy" id="84275"/>
    <lineage>
        <taxon>Eukaryota</taxon>
        <taxon>Fungi</taxon>
        <taxon>Dikarya</taxon>
        <taxon>Ascomycota</taxon>
        <taxon>Pezizomycotina</taxon>
        <taxon>Dothideomycetes</taxon>
        <taxon>Dothideomycetidae</taxon>
        <taxon>Mycosphaerellales</taxon>
        <taxon>Mycosphaerellaceae</taxon>
        <taxon>Cercospora</taxon>
    </lineage>
</organism>
<evidence type="ECO:0000313" key="4">
    <source>
        <dbReference type="Proteomes" id="UP000825890"/>
    </source>
</evidence>
<name>A0A9P3FI26_9PEZI</name>
<feature type="region of interest" description="Disordered" evidence="1">
    <location>
        <begin position="128"/>
        <end position="153"/>
    </location>
</feature>
<feature type="region of interest" description="Disordered" evidence="1">
    <location>
        <begin position="26"/>
        <end position="116"/>
    </location>
</feature>
<feature type="signal peptide" evidence="2">
    <location>
        <begin position="1"/>
        <end position="18"/>
    </location>
</feature>
<dbReference type="EMBL" id="BOLY01000007">
    <property type="protein sequence ID" value="GIZ48106.1"/>
    <property type="molecule type" value="Genomic_DNA"/>
</dbReference>
<evidence type="ECO:0000313" key="3">
    <source>
        <dbReference type="EMBL" id="GIZ48106.1"/>
    </source>
</evidence>
<comment type="caution">
    <text evidence="3">The sequence shown here is derived from an EMBL/GenBank/DDBJ whole genome shotgun (WGS) entry which is preliminary data.</text>
</comment>
<evidence type="ECO:0000256" key="1">
    <source>
        <dbReference type="SAM" id="MobiDB-lite"/>
    </source>
</evidence>
<dbReference type="AlphaFoldDB" id="A0A9P3FI26"/>
<protein>
    <submittedName>
        <fullName evidence="3">Uncharacterized protein</fullName>
    </submittedName>
</protein>
<keyword evidence="2" id="KW-0732">Signal</keyword>
<proteinExistence type="predicted"/>
<feature type="compositionally biased region" description="Polar residues" evidence="1">
    <location>
        <begin position="141"/>
        <end position="153"/>
    </location>
</feature>
<feature type="compositionally biased region" description="Polar residues" evidence="1">
    <location>
        <begin position="73"/>
        <end position="90"/>
    </location>
</feature>